<feature type="region of interest" description="Disordered" evidence="1">
    <location>
        <begin position="188"/>
        <end position="258"/>
    </location>
</feature>
<dbReference type="EMBL" id="GFDL01015429">
    <property type="protein sequence ID" value="JAV19616.1"/>
    <property type="molecule type" value="Transcribed_RNA"/>
</dbReference>
<organism evidence="2">
    <name type="scientific">Culex tarsalis</name>
    <name type="common">Encephalitis mosquito</name>
    <dbReference type="NCBI Taxonomy" id="7177"/>
    <lineage>
        <taxon>Eukaryota</taxon>
        <taxon>Metazoa</taxon>
        <taxon>Ecdysozoa</taxon>
        <taxon>Arthropoda</taxon>
        <taxon>Hexapoda</taxon>
        <taxon>Insecta</taxon>
        <taxon>Pterygota</taxon>
        <taxon>Neoptera</taxon>
        <taxon>Endopterygota</taxon>
        <taxon>Diptera</taxon>
        <taxon>Nematocera</taxon>
        <taxon>Culicoidea</taxon>
        <taxon>Culicidae</taxon>
        <taxon>Culicinae</taxon>
        <taxon>Culicini</taxon>
        <taxon>Culex</taxon>
        <taxon>Culex</taxon>
    </lineage>
</organism>
<evidence type="ECO:0000313" key="2">
    <source>
        <dbReference type="EMBL" id="JAV19616.1"/>
    </source>
</evidence>
<dbReference type="AlphaFoldDB" id="A0A1Q3EWH0"/>
<name>A0A1Q3EWH0_CULTA</name>
<sequence length="410" mass="45369">MASKLQQALGLSLDDYIAEKGIETGERPKAATVPEVNGGAAFFKRQLRSDQDDEDDEDLLDMQGEDDDLEMLDEDEILGDTPPPLIPTGAKVGEEESQEPACGNNQESGEGEAVERTFITVEQQRGVRQMQSQQWRLRREPVFKKPTGLQPLMSVKAEFDRNTDNLIASLGENAKFNNEESRTRIQDRLGKMGRQNHNNGGRTNGDRFRHNRNRNQFNGKPSVASFNPSRDRFQQQQQQPNRGAPPNDLRPLLSTPNPLAIDPFGGQVAAIATALAQFSQPPGAQDREKFSSAVQNALRNHQLQQQQGGQLQRPGLLGSAPPNCLPPIAVAPFAAANVLLNHMTTVQQNFCSKYDMKIQKEIHEMQGKTMLYGTSGVVSTDGPGIEDERIRPVATDLSMNMRFSSLVIEN</sequence>
<proteinExistence type="predicted"/>
<reference evidence="2" key="1">
    <citation type="submission" date="2017-01" db="EMBL/GenBank/DDBJ databases">
        <title>A deep insight into the sialotranscriptome of adult male and female Cluex tarsalis mosquitoes.</title>
        <authorList>
            <person name="Ribeiro J.M."/>
            <person name="Moreira F."/>
            <person name="Bernard K.A."/>
            <person name="Calvo E."/>
        </authorList>
    </citation>
    <scope>NUCLEOTIDE SEQUENCE</scope>
    <source>
        <strain evidence="2">Kern County</strain>
        <tissue evidence="2">Salivary glands</tissue>
    </source>
</reference>
<accession>A0A1Q3EWH0</accession>
<feature type="compositionally biased region" description="Acidic residues" evidence="1">
    <location>
        <begin position="51"/>
        <end position="65"/>
    </location>
</feature>
<feature type="region of interest" description="Disordered" evidence="1">
    <location>
        <begin position="42"/>
        <end position="65"/>
    </location>
</feature>
<protein>
    <submittedName>
        <fullName evidence="2">Uncharacterized protein</fullName>
    </submittedName>
</protein>
<evidence type="ECO:0000256" key="1">
    <source>
        <dbReference type="SAM" id="MobiDB-lite"/>
    </source>
</evidence>